<dbReference type="InterPro" id="IPR001268">
    <property type="entry name" value="NADH_UbQ_OxRdtase_30kDa_su"/>
</dbReference>
<name>B3VS73_NITV9</name>
<feature type="region of interest" description="Disordered" evidence="1">
    <location>
        <begin position="1"/>
        <end position="40"/>
    </location>
</feature>
<dbReference type="Gene3D" id="3.30.460.80">
    <property type="entry name" value="NADH:ubiquinone oxidoreductase, 30kDa subunit"/>
    <property type="match status" value="1"/>
</dbReference>
<accession>B3VS73</accession>
<proteinExistence type="predicted"/>
<dbReference type="GO" id="GO:0008137">
    <property type="term" value="F:NADH dehydrogenase (ubiquinone) activity"/>
    <property type="evidence" value="ECO:0007669"/>
    <property type="project" value="InterPro"/>
</dbReference>
<evidence type="ECO:0000259" key="2">
    <source>
        <dbReference type="Pfam" id="PF00329"/>
    </source>
</evidence>
<evidence type="ECO:0000313" key="3">
    <source>
        <dbReference type="EMBL" id="ACF17989.1"/>
    </source>
</evidence>
<evidence type="ECO:0000256" key="1">
    <source>
        <dbReference type="SAM" id="MobiDB-lite"/>
    </source>
</evidence>
<dbReference type="SUPFAM" id="SSF143243">
    <property type="entry name" value="Nqo5-like"/>
    <property type="match status" value="1"/>
</dbReference>
<dbReference type="Pfam" id="PF00329">
    <property type="entry name" value="Complex1_30kDa"/>
    <property type="match status" value="1"/>
</dbReference>
<dbReference type="EMBL" id="EU796885">
    <property type="protein sequence ID" value="ACF17989.1"/>
    <property type="molecule type" value="Genomic_DNA"/>
</dbReference>
<reference evidence="3" key="1">
    <citation type="submission" date="2008-06" db="EMBL/GenBank/DDBJ databases">
        <authorList>
            <person name="Kaur A.P."/>
            <person name="Gaertner W."/>
        </authorList>
    </citation>
    <scope>NUCLEOTIDE SEQUENCE</scope>
    <source>
        <strain evidence="3">Miyazaki F</strain>
    </source>
</reference>
<feature type="domain" description="NADH:ubiquinone oxidoreductase 30kDa subunit" evidence="2">
    <location>
        <begin position="54"/>
        <end position="151"/>
    </location>
</feature>
<sequence>MAGCPADVRAVSPHARGRSGREPSSAGTTGEPRHGATRTAMPTHSEILNATPIAADAVVAQAKSMFDRGYRLVTMSVVDLGDGNVDIFYHYDLNNEMTHFRLTHPKDKPVPSISPVYFAALLVENESRDHFNLQFDGLVLDFNRTLYLDDEITSTISAPFCKISTIQKKD</sequence>
<organism evidence="3">
    <name type="scientific">Nitratidesulfovibrio vulgaris (strain DSM 19637 / Miyazaki F)</name>
    <name type="common">Desulfovibrio vulgaris</name>
    <dbReference type="NCBI Taxonomy" id="883"/>
    <lineage>
        <taxon>Bacteria</taxon>
        <taxon>Pseudomonadati</taxon>
        <taxon>Thermodesulfobacteriota</taxon>
        <taxon>Desulfovibrionia</taxon>
        <taxon>Desulfovibrionales</taxon>
        <taxon>Desulfovibrionaceae</taxon>
        <taxon>Nitratidesulfovibrio</taxon>
    </lineage>
</organism>
<dbReference type="AlphaFoldDB" id="B3VS73"/>
<protein>
    <submittedName>
        <fullName evidence="3">EchD</fullName>
    </submittedName>
</protein>
<dbReference type="InterPro" id="IPR037232">
    <property type="entry name" value="NADH_quin_OxRdtase_su_C/D-like"/>
</dbReference>